<dbReference type="GO" id="GO:0005739">
    <property type="term" value="C:mitochondrion"/>
    <property type="evidence" value="ECO:0007669"/>
    <property type="project" value="TreeGrafter"/>
</dbReference>
<dbReference type="Gene3D" id="1.10.287.110">
    <property type="entry name" value="DnaJ domain"/>
    <property type="match status" value="1"/>
</dbReference>
<comment type="caution">
    <text evidence="5">The sequence shown here is derived from an EMBL/GenBank/DDBJ whole genome shotgun (WGS) entry which is preliminary data.</text>
</comment>
<dbReference type="NCBIfam" id="TIGR00714">
    <property type="entry name" value="hscB"/>
    <property type="match status" value="1"/>
</dbReference>
<sequence>MESLVGLVPVIGDFAGVIMALVFISAICGTFHTPTSIKVQMFLNVALDFIVGLVPLLGDIFDIMFKANIRNMDLIEKHVHSIRTSMQAIEMGTGAAANDGPKTPVSAYIPHVPIKKGAGRKVLEPVQPVGSATYFDVLLGKDATFDVDMTQLRRKFLRLQQAVHPDSFSQREDTERQLAEAQSAWINHAYATLKDPLQRAHYLLELSGRAVREEDQVSNPELLMEVMEMREQIEAATNDEQIASLQKHNEAEIAAVIRELSQAFASGNLDSAQRGANRLQYLRRAAQAIHAWEPGKRVVVPH</sequence>
<dbReference type="PROSITE" id="PS50076">
    <property type="entry name" value="DNAJ_2"/>
    <property type="match status" value="1"/>
</dbReference>
<dbReference type="InterPro" id="IPR009073">
    <property type="entry name" value="HscB_oligo_C"/>
</dbReference>
<dbReference type="Pfam" id="PF13430">
    <property type="entry name" value="DUF4112"/>
    <property type="match status" value="1"/>
</dbReference>
<dbReference type="OrthoDB" id="2103474at2759"/>
<dbReference type="SUPFAM" id="SSF47144">
    <property type="entry name" value="HSC20 (HSCB), C-terminal oligomerisation domain"/>
    <property type="match status" value="1"/>
</dbReference>
<evidence type="ECO:0000256" key="3">
    <source>
        <dbReference type="SAM" id="Phobius"/>
    </source>
</evidence>
<reference evidence="5" key="1">
    <citation type="submission" date="2022-07" db="EMBL/GenBank/DDBJ databases">
        <title>Phylogenomic reconstructions and comparative analyses of Kickxellomycotina fungi.</title>
        <authorList>
            <person name="Reynolds N.K."/>
            <person name="Stajich J.E."/>
            <person name="Barry K."/>
            <person name="Grigoriev I.V."/>
            <person name="Crous P."/>
            <person name="Smith M.E."/>
        </authorList>
    </citation>
    <scope>NUCLEOTIDE SEQUENCE</scope>
    <source>
        <strain evidence="5">NRRL 1566</strain>
    </source>
</reference>
<keyword evidence="3" id="KW-0472">Membrane</keyword>
<dbReference type="GO" id="GO:0001671">
    <property type="term" value="F:ATPase activator activity"/>
    <property type="evidence" value="ECO:0007669"/>
    <property type="project" value="InterPro"/>
</dbReference>
<dbReference type="GO" id="GO:0044571">
    <property type="term" value="P:[2Fe-2S] cluster assembly"/>
    <property type="evidence" value="ECO:0007669"/>
    <property type="project" value="InterPro"/>
</dbReference>
<evidence type="ECO:0000256" key="2">
    <source>
        <dbReference type="ARBA" id="ARBA00023186"/>
    </source>
</evidence>
<dbReference type="InterPro" id="IPR004640">
    <property type="entry name" value="HscB"/>
</dbReference>
<dbReference type="Proteomes" id="UP001139887">
    <property type="component" value="Unassembled WGS sequence"/>
</dbReference>
<dbReference type="AlphaFoldDB" id="A0A9W8I6A6"/>
<dbReference type="GO" id="GO:0051087">
    <property type="term" value="F:protein-folding chaperone binding"/>
    <property type="evidence" value="ECO:0007669"/>
    <property type="project" value="InterPro"/>
</dbReference>
<name>A0A9W8I6A6_9FUNG</name>
<proteinExistence type="inferred from homology"/>
<dbReference type="Pfam" id="PF07743">
    <property type="entry name" value="HSCB_C"/>
    <property type="match status" value="1"/>
</dbReference>
<dbReference type="Gene3D" id="1.20.1280.20">
    <property type="entry name" value="HscB, C-terminal domain"/>
    <property type="match status" value="1"/>
</dbReference>
<evidence type="ECO:0000256" key="1">
    <source>
        <dbReference type="ARBA" id="ARBA00010476"/>
    </source>
</evidence>
<gene>
    <name evidence="5" type="primary">JAC1</name>
    <name evidence="5" type="ORF">IWW36_004243</name>
</gene>
<dbReference type="InterPro" id="IPR025187">
    <property type="entry name" value="DUF4112"/>
</dbReference>
<feature type="transmembrane region" description="Helical" evidence="3">
    <location>
        <begin position="6"/>
        <end position="29"/>
    </location>
</feature>
<dbReference type="InterPro" id="IPR001623">
    <property type="entry name" value="DnaJ_domain"/>
</dbReference>
<dbReference type="InterPro" id="IPR036386">
    <property type="entry name" value="HscB_C_sf"/>
</dbReference>
<dbReference type="PANTHER" id="PTHR14021:SF15">
    <property type="entry name" value="IRON-SULFUR CLUSTER CO-CHAPERONE PROTEIN HSCB"/>
    <property type="match status" value="1"/>
</dbReference>
<feature type="domain" description="J" evidence="4">
    <location>
        <begin position="133"/>
        <end position="206"/>
    </location>
</feature>
<protein>
    <submittedName>
        <fullName evidence="5">Molecular chaperone</fullName>
    </submittedName>
</protein>
<evidence type="ECO:0000313" key="5">
    <source>
        <dbReference type="EMBL" id="KAJ2846663.1"/>
    </source>
</evidence>
<organism evidence="5 6">
    <name type="scientific">Coemansia brasiliensis</name>
    <dbReference type="NCBI Taxonomy" id="2650707"/>
    <lineage>
        <taxon>Eukaryota</taxon>
        <taxon>Fungi</taxon>
        <taxon>Fungi incertae sedis</taxon>
        <taxon>Zoopagomycota</taxon>
        <taxon>Kickxellomycotina</taxon>
        <taxon>Kickxellomycetes</taxon>
        <taxon>Kickxellales</taxon>
        <taxon>Kickxellaceae</taxon>
        <taxon>Coemansia</taxon>
    </lineage>
</organism>
<feature type="transmembrane region" description="Helical" evidence="3">
    <location>
        <begin position="41"/>
        <end position="61"/>
    </location>
</feature>
<keyword evidence="6" id="KW-1185">Reference proteome</keyword>
<keyword evidence="3" id="KW-0812">Transmembrane</keyword>
<dbReference type="PANTHER" id="PTHR14021">
    <property type="entry name" value="IRON-SULFUR CLUSTER CO-CHAPERONE PROTEIN HSCB"/>
    <property type="match status" value="1"/>
</dbReference>
<keyword evidence="2" id="KW-0143">Chaperone</keyword>
<dbReference type="InterPro" id="IPR036869">
    <property type="entry name" value="J_dom_sf"/>
</dbReference>
<dbReference type="GO" id="GO:0051259">
    <property type="term" value="P:protein complex oligomerization"/>
    <property type="evidence" value="ECO:0007669"/>
    <property type="project" value="InterPro"/>
</dbReference>
<comment type="similarity">
    <text evidence="1">Belongs to the HscB family.</text>
</comment>
<evidence type="ECO:0000313" key="6">
    <source>
        <dbReference type="Proteomes" id="UP001139887"/>
    </source>
</evidence>
<evidence type="ECO:0000259" key="4">
    <source>
        <dbReference type="PROSITE" id="PS50076"/>
    </source>
</evidence>
<dbReference type="EMBL" id="JANBUW010000484">
    <property type="protein sequence ID" value="KAJ2846663.1"/>
    <property type="molecule type" value="Genomic_DNA"/>
</dbReference>
<keyword evidence="3" id="KW-1133">Transmembrane helix</keyword>
<dbReference type="SUPFAM" id="SSF46565">
    <property type="entry name" value="Chaperone J-domain"/>
    <property type="match status" value="1"/>
</dbReference>
<accession>A0A9W8I6A6</accession>